<organism evidence="3">
    <name type="scientific">Puccinia triticina (isolate 1-1 / race 1 (BBBD))</name>
    <name type="common">Brown leaf rust fungus</name>
    <dbReference type="NCBI Taxonomy" id="630390"/>
    <lineage>
        <taxon>Eukaryota</taxon>
        <taxon>Fungi</taxon>
        <taxon>Dikarya</taxon>
        <taxon>Basidiomycota</taxon>
        <taxon>Pucciniomycotina</taxon>
        <taxon>Pucciniomycetes</taxon>
        <taxon>Pucciniales</taxon>
        <taxon>Pucciniaceae</taxon>
        <taxon>Puccinia</taxon>
    </lineage>
</organism>
<feature type="compositionally biased region" description="Polar residues" evidence="1">
    <location>
        <begin position="108"/>
        <end position="121"/>
    </location>
</feature>
<proteinExistence type="predicted"/>
<reference evidence="3" key="2">
    <citation type="submission" date="2016-05" db="EMBL/GenBank/DDBJ databases">
        <title>Comparative analysis highlights variable genome content of wheat rusts and divergence of the mating loci.</title>
        <authorList>
            <person name="Cuomo C.A."/>
            <person name="Bakkeren G."/>
            <person name="Szabo L."/>
            <person name="Khalil H."/>
            <person name="Joly D."/>
            <person name="Goldberg J."/>
            <person name="Young S."/>
            <person name="Zeng Q."/>
            <person name="Fellers J."/>
        </authorList>
    </citation>
    <scope>NUCLEOTIDE SEQUENCE [LARGE SCALE GENOMIC DNA]</scope>
    <source>
        <strain evidence="3">1-1 BBBD Race 1</strain>
    </source>
</reference>
<feature type="region of interest" description="Disordered" evidence="1">
    <location>
        <begin position="297"/>
        <end position="373"/>
    </location>
</feature>
<evidence type="ECO:0000313" key="5">
    <source>
        <dbReference type="Proteomes" id="UP000005240"/>
    </source>
</evidence>
<feature type="compositionally biased region" description="Polar residues" evidence="1">
    <location>
        <begin position="422"/>
        <end position="433"/>
    </location>
</feature>
<evidence type="ECO:0000256" key="2">
    <source>
        <dbReference type="SAM" id="SignalP"/>
    </source>
</evidence>
<evidence type="ECO:0000313" key="3">
    <source>
        <dbReference type="EMBL" id="OAV88949.1"/>
    </source>
</evidence>
<accession>A0A180G8X1</accession>
<feature type="compositionally biased region" description="Basic and acidic residues" evidence="1">
    <location>
        <begin position="434"/>
        <end position="456"/>
    </location>
</feature>
<dbReference type="AlphaFoldDB" id="A0A180G8X1"/>
<protein>
    <submittedName>
        <fullName evidence="3 4">Uncharacterized protein</fullName>
    </submittedName>
</protein>
<dbReference type="Proteomes" id="UP000005240">
    <property type="component" value="Unassembled WGS sequence"/>
</dbReference>
<evidence type="ECO:0000313" key="4">
    <source>
        <dbReference type="EnsemblFungi" id="PTTG_28854-t43_1-p1"/>
    </source>
</evidence>
<feature type="region of interest" description="Disordered" evidence="1">
    <location>
        <begin position="102"/>
        <end position="160"/>
    </location>
</feature>
<dbReference type="VEuPathDB" id="FungiDB:PTTG_28854"/>
<gene>
    <name evidence="3" type="ORF">PTTG_28854</name>
</gene>
<feature type="compositionally biased region" description="Basic and acidic residues" evidence="1">
    <location>
        <begin position="345"/>
        <end position="360"/>
    </location>
</feature>
<evidence type="ECO:0000256" key="1">
    <source>
        <dbReference type="SAM" id="MobiDB-lite"/>
    </source>
</evidence>
<keyword evidence="2" id="KW-0732">Signal</keyword>
<reference evidence="3" key="1">
    <citation type="submission" date="2009-11" db="EMBL/GenBank/DDBJ databases">
        <authorList>
            <consortium name="The Broad Institute Genome Sequencing Platform"/>
            <person name="Ward D."/>
            <person name="Feldgarden M."/>
            <person name="Earl A."/>
            <person name="Young S.K."/>
            <person name="Zeng Q."/>
            <person name="Koehrsen M."/>
            <person name="Alvarado L."/>
            <person name="Berlin A."/>
            <person name="Bochicchio J."/>
            <person name="Borenstein D."/>
            <person name="Chapman S.B."/>
            <person name="Chen Z."/>
            <person name="Engels R."/>
            <person name="Freedman E."/>
            <person name="Gellesch M."/>
            <person name="Goldberg J."/>
            <person name="Griggs A."/>
            <person name="Gujja S."/>
            <person name="Heilman E."/>
            <person name="Heiman D."/>
            <person name="Hepburn T."/>
            <person name="Howarth C."/>
            <person name="Jen D."/>
            <person name="Larson L."/>
            <person name="Lewis B."/>
            <person name="Mehta T."/>
            <person name="Park D."/>
            <person name="Pearson M."/>
            <person name="Roberts A."/>
            <person name="Saif S."/>
            <person name="Shea T."/>
            <person name="Shenoy N."/>
            <person name="Sisk P."/>
            <person name="Stolte C."/>
            <person name="Sykes S."/>
            <person name="Thomson T."/>
            <person name="Walk T."/>
            <person name="White J."/>
            <person name="Yandava C."/>
            <person name="Izard J."/>
            <person name="Baranova O.V."/>
            <person name="Blanton J.M."/>
            <person name="Tanner A.C."/>
            <person name="Dewhirst F.E."/>
            <person name="Haas B."/>
            <person name="Nusbaum C."/>
            <person name="Birren B."/>
        </authorList>
    </citation>
    <scope>NUCLEOTIDE SEQUENCE [LARGE SCALE GENOMIC DNA]</scope>
    <source>
        <strain evidence="3">1-1 BBBD Race 1</strain>
    </source>
</reference>
<reference evidence="4 5" key="3">
    <citation type="journal article" date="2017" name="G3 (Bethesda)">
        <title>Comparative analysis highlights variable genome content of wheat rusts and divergence of the mating loci.</title>
        <authorList>
            <person name="Cuomo C.A."/>
            <person name="Bakkeren G."/>
            <person name="Khalil H.B."/>
            <person name="Panwar V."/>
            <person name="Joly D."/>
            <person name="Linning R."/>
            <person name="Sakthikumar S."/>
            <person name="Song X."/>
            <person name="Adiconis X."/>
            <person name="Fan L."/>
            <person name="Goldberg J.M."/>
            <person name="Levin J.Z."/>
            <person name="Young S."/>
            <person name="Zeng Q."/>
            <person name="Anikster Y."/>
            <person name="Bruce M."/>
            <person name="Wang M."/>
            <person name="Yin C."/>
            <person name="McCallum B."/>
            <person name="Szabo L.J."/>
            <person name="Hulbert S."/>
            <person name="Chen X."/>
            <person name="Fellers J.P."/>
        </authorList>
    </citation>
    <scope>NUCLEOTIDE SEQUENCE</scope>
    <source>
        <strain evidence="5">Isolate 1-1 / race 1 (BBBD)</strain>
        <strain evidence="4">isolate 1-1 / race 1 (BBBD)</strain>
    </source>
</reference>
<sequence>MSLIYWISIVWLVSSSLTAVPLHLNRRAFIAASVSGEKLATVPKSVMASRAPIIAEEAYSTSRTAEASSLSTIAVPNLESTKSLPKKPAPGSESLSLSLDIPEKDSINHSQSPNLQSSKGMTETEVVQAKVLTSSQSQKATSQIPGKPKPGPPDKLNRGLSGRWSYYLKKKMLKTMKSNRFTIIYLFKAIMKKIKFYSPRRYASEKSAAERAPIGRKASGVKKLPYSPSERTGVQKEGVEAIGSETSVPELANLHGTDKNLAHKIEQSYAPPVTSWSLYGISSKVYNSLVDTIRTRLPRGPTQSSTPEATSQALAKVTKPTDSESISPASASTSHLDEISGSESSVDKLEHPQKESELKEPPSPTIDKTPPLVSWSLYGIPSKVYNSLIDTIRTRLPRGPTPSSPPESTSQAWVKVSKPSDSESISPAPTSASHLDEISGRESSVEKVQHSQKALDSEEPPPPGIVDKRMFHS</sequence>
<dbReference type="EMBL" id="ADAS02000146">
    <property type="protein sequence ID" value="OAV88949.1"/>
    <property type="molecule type" value="Genomic_DNA"/>
</dbReference>
<feature type="compositionally biased region" description="Low complexity" evidence="1">
    <location>
        <begin position="323"/>
        <end position="334"/>
    </location>
</feature>
<dbReference type="OrthoDB" id="10361789at2759"/>
<keyword evidence="5" id="KW-1185">Reference proteome</keyword>
<reference evidence="4" key="4">
    <citation type="submission" date="2025-05" db="UniProtKB">
        <authorList>
            <consortium name="EnsemblFungi"/>
        </authorList>
    </citation>
    <scope>IDENTIFICATION</scope>
    <source>
        <strain evidence="4">isolate 1-1 / race 1 (BBBD)</strain>
    </source>
</reference>
<name>A0A180G8X1_PUCT1</name>
<feature type="region of interest" description="Disordered" evidence="1">
    <location>
        <begin position="394"/>
        <end position="473"/>
    </location>
</feature>
<feature type="compositionally biased region" description="Polar residues" evidence="1">
    <location>
        <begin position="131"/>
        <end position="144"/>
    </location>
</feature>
<feature type="chain" id="PRO_5008109658" evidence="2">
    <location>
        <begin position="20"/>
        <end position="473"/>
    </location>
</feature>
<feature type="compositionally biased region" description="Polar residues" evidence="1">
    <location>
        <begin position="301"/>
        <end position="313"/>
    </location>
</feature>
<feature type="signal peptide" evidence="2">
    <location>
        <begin position="1"/>
        <end position="19"/>
    </location>
</feature>
<dbReference type="EnsemblFungi" id="PTTG_28854-t43_1">
    <property type="protein sequence ID" value="PTTG_28854-t43_1-p1"/>
    <property type="gene ID" value="PTTG_28854"/>
</dbReference>